<dbReference type="EMBL" id="BSYO01000005">
    <property type="protein sequence ID" value="GMH04573.1"/>
    <property type="molecule type" value="Genomic_DNA"/>
</dbReference>
<sequence length="77" mass="8866">MQVVITHGSAKPLKEPQELRADRNCPSSSVLIREDSERRLRSIDRLSINRAVSSCNLYRYLFGILQLPFWNISCIGF</sequence>
<gene>
    <name evidence="1" type="ORF">Nepgr_006413</name>
</gene>
<evidence type="ECO:0000313" key="1">
    <source>
        <dbReference type="EMBL" id="GMH04573.1"/>
    </source>
</evidence>
<name>A0AAD3XHC5_NEPGR</name>
<protein>
    <submittedName>
        <fullName evidence="1">Uncharacterized protein</fullName>
    </submittedName>
</protein>
<reference evidence="1" key="1">
    <citation type="submission" date="2023-05" db="EMBL/GenBank/DDBJ databases">
        <title>Nepenthes gracilis genome sequencing.</title>
        <authorList>
            <person name="Fukushima K."/>
        </authorList>
    </citation>
    <scope>NUCLEOTIDE SEQUENCE</scope>
    <source>
        <strain evidence="1">SING2019-196</strain>
    </source>
</reference>
<comment type="caution">
    <text evidence="1">The sequence shown here is derived from an EMBL/GenBank/DDBJ whole genome shotgun (WGS) entry which is preliminary data.</text>
</comment>
<evidence type="ECO:0000313" key="2">
    <source>
        <dbReference type="Proteomes" id="UP001279734"/>
    </source>
</evidence>
<proteinExistence type="predicted"/>
<organism evidence="1 2">
    <name type="scientific">Nepenthes gracilis</name>
    <name type="common">Slender pitcher plant</name>
    <dbReference type="NCBI Taxonomy" id="150966"/>
    <lineage>
        <taxon>Eukaryota</taxon>
        <taxon>Viridiplantae</taxon>
        <taxon>Streptophyta</taxon>
        <taxon>Embryophyta</taxon>
        <taxon>Tracheophyta</taxon>
        <taxon>Spermatophyta</taxon>
        <taxon>Magnoliopsida</taxon>
        <taxon>eudicotyledons</taxon>
        <taxon>Gunneridae</taxon>
        <taxon>Pentapetalae</taxon>
        <taxon>Caryophyllales</taxon>
        <taxon>Nepenthaceae</taxon>
        <taxon>Nepenthes</taxon>
    </lineage>
</organism>
<dbReference type="AlphaFoldDB" id="A0AAD3XHC5"/>
<dbReference type="Proteomes" id="UP001279734">
    <property type="component" value="Unassembled WGS sequence"/>
</dbReference>
<keyword evidence="2" id="KW-1185">Reference proteome</keyword>
<accession>A0AAD3XHC5</accession>